<protein>
    <submittedName>
        <fullName evidence="1">UDP-glucosyltransferase</fullName>
    </submittedName>
</protein>
<dbReference type="Proteomes" id="UP000187203">
    <property type="component" value="Unassembled WGS sequence"/>
</dbReference>
<dbReference type="SUPFAM" id="SSF53756">
    <property type="entry name" value="UDP-Glycosyltransferase/glycogen phosphorylase"/>
    <property type="match status" value="1"/>
</dbReference>
<comment type="caution">
    <text evidence="1">The sequence shown here is derived from an EMBL/GenBank/DDBJ whole genome shotgun (WGS) entry which is preliminary data.</text>
</comment>
<dbReference type="AlphaFoldDB" id="A0A1R3FWP4"/>
<gene>
    <name evidence="1" type="ORF">COLO4_38213</name>
</gene>
<keyword evidence="2" id="KW-1185">Reference proteome</keyword>
<dbReference type="Gene3D" id="3.40.50.2000">
    <property type="entry name" value="Glycogen Phosphorylase B"/>
    <property type="match status" value="1"/>
</dbReference>
<evidence type="ECO:0000313" key="1">
    <source>
        <dbReference type="EMBL" id="OMO50150.1"/>
    </source>
</evidence>
<dbReference type="EMBL" id="AWUE01024675">
    <property type="protein sequence ID" value="OMO50150.1"/>
    <property type="molecule type" value="Genomic_DNA"/>
</dbReference>
<evidence type="ECO:0000313" key="2">
    <source>
        <dbReference type="Proteomes" id="UP000187203"/>
    </source>
</evidence>
<accession>A0A1R3FWP4</accession>
<dbReference type="STRING" id="93759.A0A1R3FWP4"/>
<reference evidence="2" key="1">
    <citation type="submission" date="2013-09" db="EMBL/GenBank/DDBJ databases">
        <title>Corchorus olitorius genome sequencing.</title>
        <authorList>
            <person name="Alam M."/>
            <person name="Haque M.S."/>
            <person name="Islam M.S."/>
            <person name="Emdad E.M."/>
            <person name="Islam M.M."/>
            <person name="Ahmed B."/>
            <person name="Halim A."/>
            <person name="Hossen Q.M.M."/>
            <person name="Hossain M.Z."/>
            <person name="Ahmed R."/>
            <person name="Khan M.M."/>
            <person name="Islam R."/>
            <person name="Rashid M.M."/>
            <person name="Khan S.A."/>
            <person name="Rahman M.S."/>
            <person name="Alam M."/>
            <person name="Yahiya A.S."/>
            <person name="Khan M.S."/>
            <person name="Azam M.S."/>
            <person name="Haque T."/>
            <person name="Lashkar M.Z.H."/>
            <person name="Akhand A.I."/>
            <person name="Morshed G."/>
            <person name="Roy S."/>
            <person name="Uddin K.S."/>
            <person name="Rabeya T."/>
            <person name="Hossain A.S."/>
            <person name="Chowdhury A."/>
            <person name="Snigdha A.R."/>
            <person name="Mortoza M.S."/>
            <person name="Matin S.A."/>
            <person name="Hoque S.M.E."/>
            <person name="Islam M.K."/>
            <person name="Roy D.K."/>
            <person name="Haider R."/>
            <person name="Moosa M.M."/>
            <person name="Elias S.M."/>
            <person name="Hasan A.M."/>
            <person name="Jahan S."/>
            <person name="Shafiuddin M."/>
            <person name="Mahmood N."/>
            <person name="Shommy N.S."/>
        </authorList>
    </citation>
    <scope>NUCLEOTIDE SEQUENCE [LARGE SCALE GENOMIC DNA]</scope>
    <source>
        <strain evidence="2">cv. O-4</strain>
    </source>
</reference>
<organism evidence="1 2">
    <name type="scientific">Corchorus olitorius</name>
    <dbReference type="NCBI Taxonomy" id="93759"/>
    <lineage>
        <taxon>Eukaryota</taxon>
        <taxon>Viridiplantae</taxon>
        <taxon>Streptophyta</taxon>
        <taxon>Embryophyta</taxon>
        <taxon>Tracheophyta</taxon>
        <taxon>Spermatophyta</taxon>
        <taxon>Magnoliopsida</taxon>
        <taxon>eudicotyledons</taxon>
        <taxon>Gunneridae</taxon>
        <taxon>Pentapetalae</taxon>
        <taxon>rosids</taxon>
        <taxon>malvids</taxon>
        <taxon>Malvales</taxon>
        <taxon>Malvaceae</taxon>
        <taxon>Grewioideae</taxon>
        <taxon>Apeibeae</taxon>
        <taxon>Corchorus</taxon>
    </lineage>
</organism>
<sequence>MKYQVVFISTPAMGNQVPTLEFAHHLTHRDPRFLATVLIITLHQRTIVNAYIRSRSSSATYNDRIKFIYLPTVDPPTPDQYQSSLGYFSRLLDKQKPHVKQAISNLMSTSPPPSFDNQTTLPSSPCIPTVDATKLQLCSTQPPISESVLGFLRIWPKIVESRLNSLCSIAIDLQIKPSDGFEFQVPLPFGNGIDELAGSVLDDGSMSLKHNGIDHDAMKRAKPSRPLKEEPLESQQLYFSNPFSVVEDDKNGKGNGLANEQVRGYVVNFPFN</sequence>
<name>A0A1R3FWP4_9ROSI</name>
<proteinExistence type="predicted"/>
<dbReference type="OrthoDB" id="5835829at2759"/>